<feature type="chain" id="PRO_5046620073" evidence="1">
    <location>
        <begin position="20"/>
        <end position="417"/>
    </location>
</feature>
<name>A0ABS0IEG5_9BACT</name>
<dbReference type="InterPro" id="IPR011990">
    <property type="entry name" value="TPR-like_helical_dom_sf"/>
</dbReference>
<feature type="signal peptide" evidence="1">
    <location>
        <begin position="1"/>
        <end position="19"/>
    </location>
</feature>
<dbReference type="Proteomes" id="UP000597617">
    <property type="component" value="Unassembled WGS sequence"/>
</dbReference>
<dbReference type="EMBL" id="JADQDQ010000002">
    <property type="protein sequence ID" value="MBF9236747.1"/>
    <property type="molecule type" value="Genomic_DNA"/>
</dbReference>
<dbReference type="SUPFAM" id="SSF48452">
    <property type="entry name" value="TPR-like"/>
    <property type="match status" value="1"/>
</dbReference>
<evidence type="ECO:0000313" key="2">
    <source>
        <dbReference type="EMBL" id="MBF9236747.1"/>
    </source>
</evidence>
<evidence type="ECO:0000313" key="3">
    <source>
        <dbReference type="Proteomes" id="UP000597617"/>
    </source>
</evidence>
<dbReference type="Gene3D" id="1.25.40.10">
    <property type="entry name" value="Tetratricopeptide repeat domain"/>
    <property type="match status" value="1"/>
</dbReference>
<proteinExistence type="predicted"/>
<evidence type="ECO:0000256" key="1">
    <source>
        <dbReference type="SAM" id="SignalP"/>
    </source>
</evidence>
<organism evidence="2 3">
    <name type="scientific">Hymenobacter jeongseonensis</name>
    <dbReference type="NCBI Taxonomy" id="2791027"/>
    <lineage>
        <taxon>Bacteria</taxon>
        <taxon>Pseudomonadati</taxon>
        <taxon>Bacteroidota</taxon>
        <taxon>Cytophagia</taxon>
        <taxon>Cytophagales</taxon>
        <taxon>Hymenobacteraceae</taxon>
        <taxon>Hymenobacter</taxon>
    </lineage>
</organism>
<comment type="caution">
    <text evidence="2">The sequence shown here is derived from an EMBL/GenBank/DDBJ whole genome shotgun (WGS) entry which is preliminary data.</text>
</comment>
<reference evidence="2 3" key="1">
    <citation type="submission" date="2020-11" db="EMBL/GenBank/DDBJ databases">
        <authorList>
            <person name="Kim M.K."/>
        </authorList>
    </citation>
    <scope>NUCLEOTIDE SEQUENCE [LARGE SCALE GENOMIC DNA]</scope>
    <source>
        <strain evidence="2 3">BT683</strain>
    </source>
</reference>
<gene>
    <name evidence="2" type="ORF">I2I05_05005</name>
</gene>
<accession>A0ABS0IEG5</accession>
<sequence length="417" mass="48209">MLRSLFCICWGLLFMPLLGTAQKSDTMRTPPPMKTVALDTVGILPSAIDTKGWLLLDKDIQQELDGAVYNIYNFKYDKAEKQFRSLRRRYPNHPMPYFLLGLSTWWKIVPTNIQTKQYDKPFFAYMDTAITKAQKLYDTDNNNYEASFFLSAAYGFSARMHGERHDWRKATVGARRSLNFLKKSQEANSLSPEFQFGQALFNYYAVWIGENYPLLKPVLLFFPKGDKKVGMQQLRSVAQNGFYTATEARVYLMRILKNEENNAEEALPVARSLATTFPDNGYFQRFYAHLAYDQGEFSDCERVSREILDKINKGMPGYEGISGRYASYFLGYLMQNRYRDFAKAKDYYQRCIVFSESTGDTSGGFYLFANMNLARLAVKEKDIATAKRYYTVVADKAAHKSEQYKEAKAWLKKYGRA</sequence>
<keyword evidence="3" id="KW-1185">Reference proteome</keyword>
<keyword evidence="1" id="KW-0732">Signal</keyword>
<protein>
    <submittedName>
        <fullName evidence="2">Tol-pal system protein YbgF</fullName>
    </submittedName>
</protein>